<dbReference type="PANTHER" id="PTHR10963">
    <property type="entry name" value="GLYCOSYL HYDROLASE-RELATED"/>
    <property type="match status" value="1"/>
</dbReference>
<feature type="compositionally biased region" description="Low complexity" evidence="2">
    <location>
        <begin position="119"/>
        <end position="152"/>
    </location>
</feature>
<evidence type="ECO:0000256" key="1">
    <source>
        <dbReference type="ARBA" id="ARBA00006865"/>
    </source>
</evidence>
<feature type="transmembrane region" description="Helical" evidence="3">
    <location>
        <begin position="39"/>
        <end position="59"/>
    </location>
</feature>
<evidence type="ECO:0000256" key="2">
    <source>
        <dbReference type="SAM" id="MobiDB-lite"/>
    </source>
</evidence>
<proteinExistence type="inferred from homology"/>
<evidence type="ECO:0000313" key="6">
    <source>
        <dbReference type="Proteomes" id="UP001206483"/>
    </source>
</evidence>
<keyword evidence="6" id="KW-1185">Reference proteome</keyword>
<gene>
    <name evidence="5" type="ORF">FHR36_001741</name>
</gene>
<sequence>MNGRLRAIAPTRARTALALSGWAALAATALPPANPLRVVVVTGFVLLGPGAAAVGVAGLAPARYARWSQHVAAAALALAVSAAAATVTAEALLLTHRFTPTRAVLVLAVLTTVLALTPPRRRPGPVAAEPAPGGPSPAAGTGPQGPAARTGPHGPAGRAARRIGVYPPVLLLVLAVTACTNATGRTLSAAGSRPPAAADLPPADRLPDLPALPGAWHPVFRDDFDGTALNRADWATCYDWNDGGCTNAGNHELEWYRPGQVHVGDGALTLTADRRATQGGDGHTYPWTSGMVTTGRDSWNGTPRHTFTYGYYAAAIKAPADPAGMFPAFWLIPADSRATPPELDIAEFIHSNQAVDLHLHWRSAAGEDVHDGTRYGPADFAGGYHVFAMDWEPDAVTWYVDGVERYRMDDPSLVPDVPMELVLDLAVGFQAAPPDSVDRTSLQVAWVGVWQH</sequence>
<dbReference type="InterPro" id="IPR013320">
    <property type="entry name" value="ConA-like_dom_sf"/>
</dbReference>
<accession>A0ABT1ITZ6</accession>
<dbReference type="PANTHER" id="PTHR10963:SF55">
    <property type="entry name" value="GLYCOSIDE HYDROLASE FAMILY 16 PROTEIN"/>
    <property type="match status" value="1"/>
</dbReference>
<keyword evidence="3" id="KW-1133">Transmembrane helix</keyword>
<comment type="caution">
    <text evidence="5">The sequence shown here is derived from an EMBL/GenBank/DDBJ whole genome shotgun (WGS) entry which is preliminary data.</text>
</comment>
<protein>
    <submittedName>
        <fullName evidence="5">Beta-glucanase (GH16 family)</fullName>
    </submittedName>
</protein>
<evidence type="ECO:0000259" key="4">
    <source>
        <dbReference type="PROSITE" id="PS51762"/>
    </source>
</evidence>
<feature type="transmembrane region" description="Helical" evidence="3">
    <location>
        <begin position="71"/>
        <end position="94"/>
    </location>
</feature>
<dbReference type="InterPro" id="IPR050546">
    <property type="entry name" value="Glycosyl_Hydrlase_16"/>
</dbReference>
<dbReference type="PROSITE" id="PS51762">
    <property type="entry name" value="GH16_2"/>
    <property type="match status" value="1"/>
</dbReference>
<feature type="domain" description="GH16" evidence="4">
    <location>
        <begin position="207"/>
        <end position="452"/>
    </location>
</feature>
<dbReference type="SUPFAM" id="SSF49899">
    <property type="entry name" value="Concanavalin A-like lectins/glucanases"/>
    <property type="match status" value="1"/>
</dbReference>
<dbReference type="CDD" id="cd08023">
    <property type="entry name" value="GH16_laminarinase_like"/>
    <property type="match status" value="1"/>
</dbReference>
<name>A0ABT1ITZ6_9ACTN</name>
<reference evidence="5 6" key="1">
    <citation type="submission" date="2022-06" db="EMBL/GenBank/DDBJ databases">
        <title>Sequencing the genomes of 1000 actinobacteria strains.</title>
        <authorList>
            <person name="Klenk H.-P."/>
        </authorList>
    </citation>
    <scope>NUCLEOTIDE SEQUENCE [LARGE SCALE GENOMIC DNA]</scope>
    <source>
        <strain evidence="5 6">DSM 41656</strain>
    </source>
</reference>
<dbReference type="EMBL" id="JAMZDX010000002">
    <property type="protein sequence ID" value="MCP2308617.1"/>
    <property type="molecule type" value="Genomic_DNA"/>
</dbReference>
<evidence type="ECO:0000256" key="3">
    <source>
        <dbReference type="SAM" id="Phobius"/>
    </source>
</evidence>
<dbReference type="InterPro" id="IPR000757">
    <property type="entry name" value="Beta-glucanase-like"/>
</dbReference>
<evidence type="ECO:0000313" key="5">
    <source>
        <dbReference type="EMBL" id="MCP2308617.1"/>
    </source>
</evidence>
<dbReference type="RefSeq" id="WP_301329963.1">
    <property type="nucleotide sequence ID" value="NZ_JAMZDX010000002.1"/>
</dbReference>
<dbReference type="Proteomes" id="UP001206483">
    <property type="component" value="Unassembled WGS sequence"/>
</dbReference>
<feature type="region of interest" description="Disordered" evidence="2">
    <location>
        <begin position="119"/>
        <end position="159"/>
    </location>
</feature>
<dbReference type="Gene3D" id="2.60.120.200">
    <property type="match status" value="1"/>
</dbReference>
<keyword evidence="3" id="KW-0472">Membrane</keyword>
<keyword evidence="3" id="KW-0812">Transmembrane</keyword>
<dbReference type="Pfam" id="PF00722">
    <property type="entry name" value="Glyco_hydro_16"/>
    <property type="match status" value="1"/>
</dbReference>
<comment type="similarity">
    <text evidence="1">Belongs to the glycosyl hydrolase 16 family.</text>
</comment>
<organism evidence="5 6">
    <name type="scientific">Kitasatospora paracochleata</name>
    <dbReference type="NCBI Taxonomy" id="58354"/>
    <lineage>
        <taxon>Bacteria</taxon>
        <taxon>Bacillati</taxon>
        <taxon>Actinomycetota</taxon>
        <taxon>Actinomycetes</taxon>
        <taxon>Kitasatosporales</taxon>
        <taxon>Streptomycetaceae</taxon>
        <taxon>Kitasatospora</taxon>
    </lineage>
</organism>